<dbReference type="HOGENOM" id="CLU_1188512_0_0_9"/>
<dbReference type="InterPro" id="IPR032208">
    <property type="entry name" value="DUF5027"/>
</dbReference>
<dbReference type="EMBL" id="CP001107">
    <property type="protein sequence ID" value="ACR76932.1"/>
    <property type="molecule type" value="Genomic_DNA"/>
</dbReference>
<name>C4ZDF6_AGARV</name>
<dbReference type="KEGG" id="ere:EUBREC_3205"/>
<dbReference type="Proteomes" id="UP000001477">
    <property type="component" value="Chromosome"/>
</dbReference>
<proteinExistence type="predicted"/>
<evidence type="ECO:0000313" key="1">
    <source>
        <dbReference type="EMBL" id="ACR76932.1"/>
    </source>
</evidence>
<dbReference type="RefSeq" id="WP_012743959.1">
    <property type="nucleotide sequence ID" value="NC_012781.1"/>
</dbReference>
<protein>
    <recommendedName>
        <fullName evidence="3">DUF5027 domain-containing protein</fullName>
    </recommendedName>
</protein>
<dbReference type="STRING" id="515619.EUBREC_3205"/>
<gene>
    <name evidence="1" type="ordered locus">EUBREC_3205</name>
</gene>
<evidence type="ECO:0008006" key="3">
    <source>
        <dbReference type="Google" id="ProtNLM"/>
    </source>
</evidence>
<dbReference type="PROSITE" id="PS51257">
    <property type="entry name" value="PROKAR_LIPOPROTEIN"/>
    <property type="match status" value="1"/>
</dbReference>
<accession>C4ZDF6</accession>
<evidence type="ECO:0000313" key="2">
    <source>
        <dbReference type="Proteomes" id="UP000001477"/>
    </source>
</evidence>
<dbReference type="GeneID" id="86989873"/>
<reference evidence="1 2" key="1">
    <citation type="journal article" date="2009" name="Proc. Natl. Acad. Sci. U.S.A.">
        <title>Characterizing a model human gut microbiota composed of members of its two dominant bacterial phyla.</title>
        <authorList>
            <person name="Mahowald M.A."/>
            <person name="Rey F.E."/>
            <person name="Seedorf H."/>
            <person name="Turnbaugh P.J."/>
            <person name="Fulton R.S."/>
            <person name="Wollam A."/>
            <person name="Shah N."/>
            <person name="Wang C."/>
            <person name="Magrini V."/>
            <person name="Wilson R.K."/>
            <person name="Cantarel B.L."/>
            <person name="Coutinho P.M."/>
            <person name="Henrissat B."/>
            <person name="Crock L.W."/>
            <person name="Russell A."/>
            <person name="Verberkmoes N.C."/>
            <person name="Hettich R.L."/>
            <person name="Gordon J.I."/>
        </authorList>
    </citation>
    <scope>NUCLEOTIDE SEQUENCE [LARGE SCALE GENOMIC DNA]</scope>
    <source>
        <strain evidence="2">ATCC 33656 / DSM 3377 / JCM 17463 / KCTC 5835 / LMG 30912 / VPI 0990</strain>
    </source>
</reference>
<dbReference type="PaxDb" id="515619-EUBREC_3205"/>
<dbReference type="AlphaFoldDB" id="C4ZDF6"/>
<sequence length="233" mass="26127">MDKRKIFTAIMAISMLITTFSGCSSNQKQSYVNLGKGDESDRPEVEDIVIDNESDIYNIGDEIQVKNVDYGTNREYVAKSYIVNSVKIYDTAAEIDGVQDKLIETDYYMGADPEKPAILKKDEVACGKLLLCDISVKNIEDEICTVGDISLVYEINGACQLLGYPIYFSNAKDNEHGIYDYTLVQGQSLDAQIGFCVDPALLQIDNMDLSKLYLSVNFNGDEENRQFIDLRLE</sequence>
<dbReference type="Pfam" id="PF16430">
    <property type="entry name" value="DUF5027"/>
    <property type="match status" value="1"/>
</dbReference>
<organism evidence="1 2">
    <name type="scientific">Agathobacter rectalis (strain ATCC 33656 / DSM 3377 / JCM 17463 / KCTC 5835 / VPI 0990)</name>
    <name type="common">Eubacterium rectale</name>
    <dbReference type="NCBI Taxonomy" id="515619"/>
    <lineage>
        <taxon>Bacteria</taxon>
        <taxon>Bacillati</taxon>
        <taxon>Bacillota</taxon>
        <taxon>Clostridia</taxon>
        <taxon>Lachnospirales</taxon>
        <taxon>Lachnospiraceae</taxon>
        <taxon>Agathobacter</taxon>
    </lineage>
</organism>